<dbReference type="Proteomes" id="UP000214618">
    <property type="component" value="Chromosome"/>
</dbReference>
<name>A0A223EG46_9BACI</name>
<evidence type="ECO:0000313" key="2">
    <source>
        <dbReference type="Proteomes" id="UP000214618"/>
    </source>
</evidence>
<reference evidence="1 2" key="1">
    <citation type="submission" date="2016-10" db="EMBL/GenBank/DDBJ databases">
        <title>The whole genome sequencing and assembly of Bacillus simplex DSM 1321 strain.</title>
        <authorList>
            <person name="Park M.-K."/>
            <person name="Lee Y.-J."/>
            <person name="Yi H."/>
            <person name="Bahn Y.-S."/>
            <person name="Kim J.F."/>
            <person name="Lee D.-W."/>
        </authorList>
    </citation>
    <scope>NUCLEOTIDE SEQUENCE [LARGE SCALE GENOMIC DNA]</scope>
    <source>
        <strain evidence="1 2">DSM 1321</strain>
    </source>
</reference>
<protein>
    <submittedName>
        <fullName evidence="1">Uncharacterized protein</fullName>
    </submittedName>
</protein>
<dbReference type="OrthoDB" id="2899067at2"/>
<dbReference type="AlphaFoldDB" id="A0A223EG46"/>
<organism evidence="1 2">
    <name type="scientific">Peribacillus simplex NBRC 15720 = DSM 1321</name>
    <dbReference type="NCBI Taxonomy" id="1349754"/>
    <lineage>
        <taxon>Bacteria</taxon>
        <taxon>Bacillati</taxon>
        <taxon>Bacillota</taxon>
        <taxon>Bacilli</taxon>
        <taxon>Bacillales</taxon>
        <taxon>Bacillaceae</taxon>
        <taxon>Peribacillus</taxon>
    </lineage>
</organism>
<dbReference type="EMBL" id="CP017704">
    <property type="protein sequence ID" value="ASS94234.1"/>
    <property type="molecule type" value="Genomic_DNA"/>
</dbReference>
<dbReference type="RefSeq" id="WP_063235271.1">
    <property type="nucleotide sequence ID" value="NZ_BCVO01000024.1"/>
</dbReference>
<evidence type="ECO:0000313" key="1">
    <source>
        <dbReference type="EMBL" id="ASS94234.1"/>
    </source>
</evidence>
<sequence>MNALTGDILVKGNILNGNTNKQAFCINFQNELLSSDISNNMFVFKDAIMLDEIYFWIVVNFQNGKVSRIELDNADENLKNTYNNWSNYKAKKKKEIHDKWVEEILGKPDIKKGDSLIYNRTWGEVTSFEDKKSGQVEIWISYKK</sequence>
<dbReference type="GeneID" id="56473037"/>
<gene>
    <name evidence="1" type="ORF">BS1321_09845</name>
</gene>
<accession>A0A223EG46</accession>
<proteinExistence type="predicted"/>